<feature type="region of interest" description="Disordered" evidence="4">
    <location>
        <begin position="843"/>
        <end position="867"/>
    </location>
</feature>
<evidence type="ECO:0000256" key="3">
    <source>
        <dbReference type="ARBA" id="ARBA00022840"/>
    </source>
</evidence>
<dbReference type="EMBL" id="PDLN01000012">
    <property type="protein sequence ID" value="RDW70053.1"/>
    <property type="molecule type" value="Genomic_DNA"/>
</dbReference>
<dbReference type="Pfam" id="PF11957">
    <property type="entry name" value="efThoc1"/>
    <property type="match status" value="1"/>
</dbReference>
<evidence type="ECO:0000313" key="7">
    <source>
        <dbReference type="Proteomes" id="UP000256328"/>
    </source>
</evidence>
<dbReference type="AlphaFoldDB" id="A0A3D8R7N1"/>
<gene>
    <name evidence="6" type="ORF">BP5796_08450</name>
</gene>
<dbReference type="SMART" id="SM00072">
    <property type="entry name" value="GuKc"/>
    <property type="match status" value="1"/>
</dbReference>
<keyword evidence="3" id="KW-0067">ATP-binding</keyword>
<evidence type="ECO:0000256" key="4">
    <source>
        <dbReference type="SAM" id="MobiDB-lite"/>
    </source>
</evidence>
<proteinExistence type="predicted"/>
<dbReference type="InterPro" id="IPR017665">
    <property type="entry name" value="Guanylate_kinase"/>
</dbReference>
<dbReference type="Pfam" id="PF00625">
    <property type="entry name" value="Guanylate_kin"/>
    <property type="match status" value="1"/>
</dbReference>
<dbReference type="Gene3D" id="3.40.50.300">
    <property type="entry name" value="P-loop containing nucleotide triphosphate hydrolases"/>
    <property type="match status" value="1"/>
</dbReference>
<evidence type="ECO:0000313" key="6">
    <source>
        <dbReference type="EMBL" id="RDW70053.1"/>
    </source>
</evidence>
<comment type="caution">
    <text evidence="6">The sequence shown here is derived from an EMBL/GenBank/DDBJ whole genome shotgun (WGS) entry which is preliminary data.</text>
</comment>
<organism evidence="6 7">
    <name type="scientific">Coleophoma crateriformis</name>
    <dbReference type="NCBI Taxonomy" id="565419"/>
    <lineage>
        <taxon>Eukaryota</taxon>
        <taxon>Fungi</taxon>
        <taxon>Dikarya</taxon>
        <taxon>Ascomycota</taxon>
        <taxon>Pezizomycotina</taxon>
        <taxon>Leotiomycetes</taxon>
        <taxon>Helotiales</taxon>
        <taxon>Dermateaceae</taxon>
        <taxon>Coleophoma</taxon>
    </lineage>
</organism>
<dbReference type="NCBIfam" id="TIGR03263">
    <property type="entry name" value="guanyl_kin"/>
    <property type="match status" value="1"/>
</dbReference>
<dbReference type="SUPFAM" id="SSF52540">
    <property type="entry name" value="P-loop containing nucleoside triphosphate hydrolases"/>
    <property type="match status" value="1"/>
</dbReference>
<dbReference type="InterPro" id="IPR008145">
    <property type="entry name" value="GK/Ca_channel_bsu"/>
</dbReference>
<name>A0A3D8R7N1_9HELO</name>
<reference evidence="6 7" key="1">
    <citation type="journal article" date="2018" name="IMA Fungus">
        <title>IMA Genome-F 9: Draft genome sequence of Annulohypoxylon stygium, Aspergillus mulundensis, Berkeleyomyces basicola (syn. Thielaviopsis basicola), Ceratocystis smalleyi, two Cercospora beticola strains, Coleophoma cylindrospora, Fusarium fracticaudum, Phialophora cf. hyalina, and Morchella septimelata.</title>
        <authorList>
            <person name="Wingfield B.D."/>
            <person name="Bills G.F."/>
            <person name="Dong Y."/>
            <person name="Huang W."/>
            <person name="Nel W.J."/>
            <person name="Swalarsk-Parry B.S."/>
            <person name="Vaghefi N."/>
            <person name="Wilken P.M."/>
            <person name="An Z."/>
            <person name="de Beer Z.W."/>
            <person name="De Vos L."/>
            <person name="Chen L."/>
            <person name="Duong T.A."/>
            <person name="Gao Y."/>
            <person name="Hammerbacher A."/>
            <person name="Kikkert J.R."/>
            <person name="Li Y."/>
            <person name="Li H."/>
            <person name="Li K."/>
            <person name="Li Q."/>
            <person name="Liu X."/>
            <person name="Ma X."/>
            <person name="Naidoo K."/>
            <person name="Pethybridge S.J."/>
            <person name="Sun J."/>
            <person name="Steenkamp E.T."/>
            <person name="van der Nest M.A."/>
            <person name="van Wyk S."/>
            <person name="Wingfield M.J."/>
            <person name="Xiong C."/>
            <person name="Yue Q."/>
            <person name="Zhang X."/>
        </authorList>
    </citation>
    <scope>NUCLEOTIDE SEQUENCE [LARGE SCALE GENOMIC DNA]</scope>
    <source>
        <strain evidence="6 7">BP5796</strain>
    </source>
</reference>
<protein>
    <recommendedName>
        <fullName evidence="1">guanylate kinase</fullName>
        <ecNumber evidence="1">2.7.4.8</ecNumber>
    </recommendedName>
</protein>
<sequence length="867" mass="97023">MAGLGVEVVDAFAEYLRALLDKAETVNQVDRIEVPLTKSDLDISYEPIRNIFGSANGEDKKRQYAVIETAVRDAFNSVLASTTIESPAFARLWNLLDIVSIFSDDEQCEPALLFWLVEELLDSQTIAGCRKVFDYLESRRERITAKHFSQKNLAILRSCNDLLRRLSRAEDTAFCGRVFMFMFQSFPLGERSTVNLRGEYHTENVTTFEVLPPADSSAGTEAEQMDLDEESAAKPASKPIPSIQEPPSTTKGVTFSKTDAPMSADELYPIFWSLQTYLNQPKKLFNQTSFGAFKTGIEATMAMFKSPQINHNGRSEESKRGTKRKRSQSDDDLANAFNPKYLTSRDLFELEISDLSFRRNILVQVLIVLDFLLSLSAKAKEKLANAKLPDNPNKSVMYADQVLGDEDSKWAVEMKKSIADYLKQGLEGPFFYRMVETVLSRDKNWVRWKIENCPSIAKPAVTPAEYLESKKSAKKTTTNKRIRPHPLGSLDLKFLAENDAQGGLERLKDPSRYRLPSIKSFQSKIDLDDMDIEMARDDESKNAAIEAKASKAWRALRIASRTKLVAFDKIERADKIDIIFQDDIKVDEPAVNGDEDNLDIEDAVAPTDKRPIAISGPSGVGKNTLMKMLLEKHPKSLGKKLSHTTRAKSTEEAHDKDYFFVTQEEFNMLRDGDDFLEYSSINGKDYGTSRKVVEGIVSNGKVPIMEMDHQGIQQLKDVEFQARFVFLAPPGIPELEQRLKQKGSLSDESIKAKLKTAQEAIAQANSTDMYDEIIVNDELQSALAKLESYIFKGKDTGEASKIIQLDGAQDEIKEELKTEEIATPVAGIESAMEVDEKAAVTEGTLEAVPSQDTAPANTTVEAEARET</sequence>
<feature type="region of interest" description="Disordered" evidence="4">
    <location>
        <begin position="304"/>
        <end position="333"/>
    </location>
</feature>
<feature type="domain" description="Guanylate kinase-like" evidence="5">
    <location>
        <begin position="609"/>
        <end position="791"/>
    </location>
</feature>
<dbReference type="GO" id="GO:0000445">
    <property type="term" value="C:THO complex part of transcription export complex"/>
    <property type="evidence" value="ECO:0007669"/>
    <property type="project" value="TreeGrafter"/>
</dbReference>
<dbReference type="EC" id="2.7.4.8" evidence="1"/>
<evidence type="ECO:0000256" key="2">
    <source>
        <dbReference type="ARBA" id="ARBA00022741"/>
    </source>
</evidence>
<dbReference type="Proteomes" id="UP000256328">
    <property type="component" value="Unassembled WGS sequence"/>
</dbReference>
<dbReference type="InterPro" id="IPR008144">
    <property type="entry name" value="Guanylate_kin-like_dom"/>
</dbReference>
<keyword evidence="7" id="KW-1185">Reference proteome</keyword>
<keyword evidence="2" id="KW-0547">Nucleotide-binding</keyword>
<dbReference type="OrthoDB" id="10257415at2759"/>
<evidence type="ECO:0000259" key="5">
    <source>
        <dbReference type="PROSITE" id="PS50052"/>
    </source>
</evidence>
<accession>A0A3D8R7N1</accession>
<dbReference type="GO" id="GO:0006406">
    <property type="term" value="P:mRNA export from nucleus"/>
    <property type="evidence" value="ECO:0007669"/>
    <property type="project" value="TreeGrafter"/>
</dbReference>
<feature type="compositionally biased region" description="Polar residues" evidence="4">
    <location>
        <begin position="850"/>
        <end position="860"/>
    </location>
</feature>
<dbReference type="GO" id="GO:0004385">
    <property type="term" value="F:GMP kinase activity"/>
    <property type="evidence" value="ECO:0007669"/>
    <property type="project" value="UniProtKB-EC"/>
</dbReference>
<evidence type="ECO:0000256" key="1">
    <source>
        <dbReference type="ARBA" id="ARBA00012961"/>
    </source>
</evidence>
<dbReference type="PANTHER" id="PTHR13265:SF0">
    <property type="entry name" value="HPR1"/>
    <property type="match status" value="1"/>
</dbReference>
<dbReference type="CDD" id="cd00071">
    <property type="entry name" value="GMPK"/>
    <property type="match status" value="1"/>
</dbReference>
<dbReference type="PANTHER" id="PTHR13265">
    <property type="entry name" value="THO COMPLEX SUBUNIT 1"/>
    <property type="match status" value="1"/>
</dbReference>
<dbReference type="InterPro" id="IPR021861">
    <property type="entry name" value="THO_THOC1"/>
</dbReference>
<dbReference type="GO" id="GO:0005524">
    <property type="term" value="F:ATP binding"/>
    <property type="evidence" value="ECO:0007669"/>
    <property type="project" value="UniProtKB-KW"/>
</dbReference>
<feature type="compositionally biased region" description="Polar residues" evidence="4">
    <location>
        <begin position="245"/>
        <end position="257"/>
    </location>
</feature>
<feature type="region of interest" description="Disordered" evidence="4">
    <location>
        <begin position="212"/>
        <end position="257"/>
    </location>
</feature>
<dbReference type="InterPro" id="IPR027417">
    <property type="entry name" value="P-loop_NTPase"/>
</dbReference>
<dbReference type="PROSITE" id="PS50052">
    <property type="entry name" value="GUANYLATE_KINASE_2"/>
    <property type="match status" value="1"/>
</dbReference>